<dbReference type="PANTHER" id="PTHR45982:SF1">
    <property type="entry name" value="REGULATOR OF CHROMOSOME CONDENSATION"/>
    <property type="match status" value="1"/>
</dbReference>
<organism evidence="1 2">
    <name type="scientific">Paenibacillus antri</name>
    <dbReference type="NCBI Taxonomy" id="2582848"/>
    <lineage>
        <taxon>Bacteria</taxon>
        <taxon>Bacillati</taxon>
        <taxon>Bacillota</taxon>
        <taxon>Bacilli</taxon>
        <taxon>Bacillales</taxon>
        <taxon>Paenibacillaceae</taxon>
        <taxon>Paenibacillus</taxon>
    </lineage>
</organism>
<evidence type="ECO:0000313" key="2">
    <source>
        <dbReference type="Proteomes" id="UP000309676"/>
    </source>
</evidence>
<evidence type="ECO:0008006" key="3">
    <source>
        <dbReference type="Google" id="ProtNLM"/>
    </source>
</evidence>
<dbReference type="SUPFAM" id="SSF50985">
    <property type="entry name" value="RCC1/BLIP-II"/>
    <property type="match status" value="1"/>
</dbReference>
<reference evidence="1 2" key="1">
    <citation type="submission" date="2019-05" db="EMBL/GenBank/DDBJ databases">
        <authorList>
            <person name="Narsing Rao M.P."/>
            <person name="Li W.J."/>
        </authorList>
    </citation>
    <scope>NUCLEOTIDE SEQUENCE [LARGE SCALE GENOMIC DNA]</scope>
    <source>
        <strain evidence="1 2">SYSU_K30003</strain>
    </source>
</reference>
<dbReference type="PROSITE" id="PS50012">
    <property type="entry name" value="RCC1_3"/>
    <property type="match status" value="1"/>
</dbReference>
<accession>A0A5R9GNE1</accession>
<keyword evidence="2" id="KW-1185">Reference proteome</keyword>
<dbReference type="InterPro" id="IPR051553">
    <property type="entry name" value="Ran_GTPase-activating"/>
</dbReference>
<dbReference type="AlphaFoldDB" id="A0A5R9GNE1"/>
<dbReference type="Proteomes" id="UP000309676">
    <property type="component" value="Unassembled WGS sequence"/>
</dbReference>
<dbReference type="Pfam" id="PF13540">
    <property type="entry name" value="RCC1_2"/>
    <property type="match status" value="1"/>
</dbReference>
<dbReference type="InterPro" id="IPR000408">
    <property type="entry name" value="Reg_chr_condens"/>
</dbReference>
<dbReference type="EMBL" id="VCIW01000002">
    <property type="protein sequence ID" value="TLS53585.1"/>
    <property type="molecule type" value="Genomic_DNA"/>
</dbReference>
<protein>
    <recommendedName>
        <fullName evidence="3">Chromosome condensation regulator RCC1</fullName>
    </recommendedName>
</protein>
<sequence>MTNIVLRSVSHNVLLYFAGTKKSMRFELPPQTALAPKGFPLYGKLIGNIWTSILERRNNALQNPGKLTRDIGRAALIAAALSLTFALQAAATSEETPKNKAETVREPSYAISAAHRHNVMYDDQGRVWYWGGLEKLVNGVRSFEEYKPKLVNGLEDVASAHAGHTTDLLIKKDGTVWEWGYEYTAIDGKNGGFSFAPPRKIEGLERIVSVSSISSVGGAIDEDGSVWVWHIVPDGPELMPTKPMKLRDIQAVDLSVDDKVHILKADGTVWKWDAYVGNNGNGSYARPNTADSVTKVEGLRDIAAISHTTEGGKTYFAIKENGTVYGWGRNDHGNLGRSDYKPVSKPAVIPELKDAASIVTGYGSTLIAKKDGTVWTLGLEIGQYSPTLYTDKPKKVEGLENVVSVALGSDHALAVTKDGDIWSWGYWGTSNKEKPVLVSSADRLRFEK</sequence>
<gene>
    <name evidence="1" type="ORF">FE782_04755</name>
</gene>
<dbReference type="Pfam" id="PF00415">
    <property type="entry name" value="RCC1"/>
    <property type="match status" value="1"/>
</dbReference>
<dbReference type="PRINTS" id="PR00633">
    <property type="entry name" value="RCCNDNSATION"/>
</dbReference>
<name>A0A5R9GNE1_9BACL</name>
<evidence type="ECO:0000313" key="1">
    <source>
        <dbReference type="EMBL" id="TLS53585.1"/>
    </source>
</evidence>
<dbReference type="InterPro" id="IPR009091">
    <property type="entry name" value="RCC1/BLIP-II"/>
</dbReference>
<proteinExistence type="predicted"/>
<dbReference type="Gene3D" id="2.130.10.30">
    <property type="entry name" value="Regulator of chromosome condensation 1/beta-lactamase-inhibitor protein II"/>
    <property type="match status" value="2"/>
</dbReference>
<comment type="caution">
    <text evidence="1">The sequence shown here is derived from an EMBL/GenBank/DDBJ whole genome shotgun (WGS) entry which is preliminary data.</text>
</comment>
<dbReference type="PANTHER" id="PTHR45982">
    <property type="entry name" value="REGULATOR OF CHROMOSOME CONDENSATION"/>
    <property type="match status" value="1"/>
</dbReference>